<dbReference type="AlphaFoldDB" id="A0AAW0R3Z3"/>
<evidence type="ECO:0000313" key="2">
    <source>
        <dbReference type="EMBL" id="KAK8123644.1"/>
    </source>
</evidence>
<comment type="caution">
    <text evidence="2">The sequence shown here is derived from an EMBL/GenBank/DDBJ whole genome shotgun (WGS) entry which is preliminary data.</text>
</comment>
<organism evidence="2 3">
    <name type="scientific">Apiospora kogelbergensis</name>
    <dbReference type="NCBI Taxonomy" id="1337665"/>
    <lineage>
        <taxon>Eukaryota</taxon>
        <taxon>Fungi</taxon>
        <taxon>Dikarya</taxon>
        <taxon>Ascomycota</taxon>
        <taxon>Pezizomycotina</taxon>
        <taxon>Sordariomycetes</taxon>
        <taxon>Xylariomycetidae</taxon>
        <taxon>Amphisphaeriales</taxon>
        <taxon>Apiosporaceae</taxon>
        <taxon>Apiospora</taxon>
    </lineage>
</organism>
<feature type="compositionally biased region" description="Polar residues" evidence="1">
    <location>
        <begin position="17"/>
        <end position="31"/>
    </location>
</feature>
<gene>
    <name evidence="2" type="ORF">PG999_003562</name>
</gene>
<accession>A0AAW0R3Z3</accession>
<reference evidence="2 3" key="1">
    <citation type="submission" date="2023-01" db="EMBL/GenBank/DDBJ databases">
        <title>Analysis of 21 Apiospora genomes using comparative genomics revels a genus with tremendous synthesis potential of carbohydrate active enzymes and secondary metabolites.</title>
        <authorList>
            <person name="Sorensen T."/>
        </authorList>
    </citation>
    <scope>NUCLEOTIDE SEQUENCE [LARGE SCALE GENOMIC DNA]</scope>
    <source>
        <strain evidence="2 3">CBS 117206</strain>
    </source>
</reference>
<dbReference type="Proteomes" id="UP001392437">
    <property type="component" value="Unassembled WGS sequence"/>
</dbReference>
<sequence length="118" mass="12430">MRKRKANICLGDGIRTPSKQKSSATSFQATDGDSPADLLFLGLLPWCPGAAIVCLLVQLSNGDGPGVAIPSLLLRISWIALHSPARCAASCRCYTVEAIEKLIGSNGTGWFTEATPTL</sequence>
<feature type="region of interest" description="Disordered" evidence="1">
    <location>
        <begin position="12"/>
        <end position="31"/>
    </location>
</feature>
<evidence type="ECO:0000256" key="1">
    <source>
        <dbReference type="SAM" id="MobiDB-lite"/>
    </source>
</evidence>
<evidence type="ECO:0000313" key="3">
    <source>
        <dbReference type="Proteomes" id="UP001392437"/>
    </source>
</evidence>
<name>A0AAW0R3Z3_9PEZI</name>
<keyword evidence="3" id="KW-1185">Reference proteome</keyword>
<proteinExistence type="predicted"/>
<protein>
    <submittedName>
        <fullName evidence="2">Uncharacterized protein</fullName>
    </submittedName>
</protein>
<dbReference type="EMBL" id="JAQQWP010000003">
    <property type="protein sequence ID" value="KAK8123644.1"/>
    <property type="molecule type" value="Genomic_DNA"/>
</dbReference>